<evidence type="ECO:0000313" key="3">
    <source>
        <dbReference type="Proteomes" id="UP000265520"/>
    </source>
</evidence>
<feature type="non-terminal residue" evidence="2">
    <location>
        <position position="1"/>
    </location>
</feature>
<dbReference type="GO" id="GO:0003676">
    <property type="term" value="F:nucleic acid binding"/>
    <property type="evidence" value="ECO:0007669"/>
    <property type="project" value="InterPro"/>
</dbReference>
<dbReference type="Proteomes" id="UP000265520">
    <property type="component" value="Unassembled WGS sequence"/>
</dbReference>
<evidence type="ECO:0000313" key="2">
    <source>
        <dbReference type="EMBL" id="MCI94347.1"/>
    </source>
</evidence>
<organism evidence="2 3">
    <name type="scientific">Trifolium medium</name>
    <dbReference type="NCBI Taxonomy" id="97028"/>
    <lineage>
        <taxon>Eukaryota</taxon>
        <taxon>Viridiplantae</taxon>
        <taxon>Streptophyta</taxon>
        <taxon>Embryophyta</taxon>
        <taxon>Tracheophyta</taxon>
        <taxon>Spermatophyta</taxon>
        <taxon>Magnoliopsida</taxon>
        <taxon>eudicotyledons</taxon>
        <taxon>Gunneridae</taxon>
        <taxon>Pentapetalae</taxon>
        <taxon>rosids</taxon>
        <taxon>fabids</taxon>
        <taxon>Fabales</taxon>
        <taxon>Fabaceae</taxon>
        <taxon>Papilionoideae</taxon>
        <taxon>50 kb inversion clade</taxon>
        <taxon>NPAAA clade</taxon>
        <taxon>Hologalegina</taxon>
        <taxon>IRL clade</taxon>
        <taxon>Trifolieae</taxon>
        <taxon>Trifolium</taxon>
    </lineage>
</organism>
<protein>
    <recommendedName>
        <fullName evidence="1">RNase H type-1 domain-containing protein</fullName>
    </recommendedName>
</protein>
<comment type="caution">
    <text evidence="2">The sequence shown here is derived from an EMBL/GenBank/DDBJ whole genome shotgun (WGS) entry which is preliminary data.</text>
</comment>
<dbReference type="GO" id="GO:0004523">
    <property type="term" value="F:RNA-DNA hybrid ribonuclease activity"/>
    <property type="evidence" value="ECO:0007669"/>
    <property type="project" value="InterPro"/>
</dbReference>
<dbReference type="EMBL" id="LXQA011353743">
    <property type="protein sequence ID" value="MCI94347.1"/>
    <property type="molecule type" value="Genomic_DNA"/>
</dbReference>
<name>A0A392W234_9FABA</name>
<feature type="domain" description="RNase H type-1" evidence="1">
    <location>
        <begin position="1"/>
        <end position="37"/>
    </location>
</feature>
<reference evidence="2 3" key="1">
    <citation type="journal article" date="2018" name="Front. Plant Sci.">
        <title>Red Clover (Trifolium pratense) and Zigzag Clover (T. medium) - A Picture of Genomic Similarities and Differences.</title>
        <authorList>
            <person name="Dluhosova J."/>
            <person name="Istvanek J."/>
            <person name="Nedelnik J."/>
            <person name="Repkova J."/>
        </authorList>
    </citation>
    <scope>NUCLEOTIDE SEQUENCE [LARGE SCALE GENOMIC DNA]</scope>
    <source>
        <strain evidence="3">cv. 10/8</strain>
        <tissue evidence="2">Leaf</tissue>
    </source>
</reference>
<sequence>EAWALLNVMKEARHRGFARVLFESDSYLLVEAIRTRRGGNS</sequence>
<proteinExistence type="predicted"/>
<keyword evidence="3" id="KW-1185">Reference proteome</keyword>
<dbReference type="InterPro" id="IPR002156">
    <property type="entry name" value="RNaseH_domain"/>
</dbReference>
<evidence type="ECO:0000259" key="1">
    <source>
        <dbReference type="Pfam" id="PF13456"/>
    </source>
</evidence>
<dbReference type="AlphaFoldDB" id="A0A392W234"/>
<dbReference type="Pfam" id="PF13456">
    <property type="entry name" value="RVT_3"/>
    <property type="match status" value="1"/>
</dbReference>
<accession>A0A392W234</accession>